<evidence type="ECO:0000256" key="2">
    <source>
        <dbReference type="ARBA" id="ARBA00023125"/>
    </source>
</evidence>
<keyword evidence="4" id="KW-0472">Membrane</keyword>
<dbReference type="InterPro" id="IPR009057">
    <property type="entry name" value="Homeodomain-like_sf"/>
</dbReference>
<gene>
    <name evidence="6" type="ORF">ACFFF8_17360</name>
</gene>
<dbReference type="PROSITE" id="PS00041">
    <property type="entry name" value="HTH_ARAC_FAMILY_1"/>
    <property type="match status" value="1"/>
</dbReference>
<evidence type="ECO:0000313" key="6">
    <source>
        <dbReference type="EMBL" id="MFC0686357.1"/>
    </source>
</evidence>
<keyword evidence="7" id="KW-1185">Reference proteome</keyword>
<dbReference type="InterPro" id="IPR050204">
    <property type="entry name" value="AraC_XylS_family_regulators"/>
</dbReference>
<keyword evidence="2" id="KW-0238">DNA-binding</keyword>
<reference evidence="6 7" key="1">
    <citation type="submission" date="2024-09" db="EMBL/GenBank/DDBJ databases">
        <authorList>
            <person name="Sun Q."/>
            <person name="Mori K."/>
        </authorList>
    </citation>
    <scope>NUCLEOTIDE SEQUENCE [LARGE SCALE GENOMIC DNA]</scope>
    <source>
        <strain evidence="6 7">CICC 11035S</strain>
    </source>
</reference>
<dbReference type="SMART" id="SM00342">
    <property type="entry name" value="HTH_ARAC"/>
    <property type="match status" value="1"/>
</dbReference>
<keyword evidence="3" id="KW-0804">Transcription</keyword>
<dbReference type="Gene3D" id="1.10.10.60">
    <property type="entry name" value="Homeodomain-like"/>
    <property type="match status" value="1"/>
</dbReference>
<keyword evidence="1" id="KW-0805">Transcription regulation</keyword>
<proteinExistence type="predicted"/>
<feature type="transmembrane region" description="Helical" evidence="4">
    <location>
        <begin position="143"/>
        <end position="162"/>
    </location>
</feature>
<dbReference type="InterPro" id="IPR018060">
    <property type="entry name" value="HTH_AraC"/>
</dbReference>
<evidence type="ECO:0000256" key="1">
    <source>
        <dbReference type="ARBA" id="ARBA00023015"/>
    </source>
</evidence>
<dbReference type="Pfam" id="PF12833">
    <property type="entry name" value="HTH_18"/>
    <property type="match status" value="1"/>
</dbReference>
<dbReference type="PANTHER" id="PTHR46796">
    <property type="entry name" value="HTH-TYPE TRANSCRIPTIONAL ACTIVATOR RHAS-RELATED"/>
    <property type="match status" value="1"/>
</dbReference>
<sequence>MKTIYDGPQAATKKMGLLSVLILLGAVNAASLAALIVCARGNRHANRFLAGLLMLVGMRLAIYVLGFAGLYDEYRWLTFVPLDLSASFAPLHWLYVRAVVGTLPIRWKLHLVPAVIQFAYQAACFLLPASAKWDWYTTVHLHVVEPLAMAAILIAACLYVAASWRDQARYQRWLDNHFADREQWRLIWLRTMIAAFAALLLLIGAAVAWHVLIGPIDYFGRTPVMFAFCLQAYGLGLLGWRHGGDTYPPETRAPNDAAEPRTDYSAVAASWAKRIEAEGWWREEGVTLGTVADRLGTSERSLSRAFNDGAGRSFNAVVNAMRIRAIQRALADPDEKRDLLTLALDHGFASKASFNRAFRQAAGTTPSDWRRMIRQSPFPADSGAPAG</sequence>
<comment type="caution">
    <text evidence="6">The sequence shown here is derived from an EMBL/GenBank/DDBJ whole genome shotgun (WGS) entry which is preliminary data.</text>
</comment>
<feature type="transmembrane region" description="Helical" evidence="4">
    <location>
        <begin position="218"/>
        <end position="240"/>
    </location>
</feature>
<evidence type="ECO:0000256" key="3">
    <source>
        <dbReference type="ARBA" id="ARBA00023163"/>
    </source>
</evidence>
<dbReference type="RefSeq" id="WP_267224544.1">
    <property type="nucleotide sequence ID" value="NZ_JAPCWC010000038.1"/>
</dbReference>
<evidence type="ECO:0000256" key="4">
    <source>
        <dbReference type="SAM" id="Phobius"/>
    </source>
</evidence>
<dbReference type="SUPFAM" id="SSF46689">
    <property type="entry name" value="Homeodomain-like"/>
    <property type="match status" value="1"/>
</dbReference>
<evidence type="ECO:0000259" key="5">
    <source>
        <dbReference type="PROSITE" id="PS01124"/>
    </source>
</evidence>
<dbReference type="InterPro" id="IPR018062">
    <property type="entry name" value="HTH_AraC-typ_CS"/>
</dbReference>
<dbReference type="PROSITE" id="PS01124">
    <property type="entry name" value="HTH_ARAC_FAMILY_2"/>
    <property type="match status" value="1"/>
</dbReference>
<name>A0ABV6SAU2_9SPHN</name>
<feature type="transmembrane region" description="Helical" evidence="4">
    <location>
        <begin position="15"/>
        <end position="37"/>
    </location>
</feature>
<feature type="transmembrane region" description="Helical" evidence="4">
    <location>
        <begin position="76"/>
        <end position="95"/>
    </location>
</feature>
<dbReference type="EMBL" id="JBHLTM010000065">
    <property type="protein sequence ID" value="MFC0686357.1"/>
    <property type="molecule type" value="Genomic_DNA"/>
</dbReference>
<protein>
    <submittedName>
        <fullName evidence="6">Helix-turn-helix domain-containing protein</fullName>
    </submittedName>
</protein>
<evidence type="ECO:0000313" key="7">
    <source>
        <dbReference type="Proteomes" id="UP001589858"/>
    </source>
</evidence>
<feature type="transmembrane region" description="Helical" evidence="4">
    <location>
        <begin position="187"/>
        <end position="212"/>
    </location>
</feature>
<organism evidence="6 7">
    <name type="scientific">Novosphingobium clariflavum</name>
    <dbReference type="NCBI Taxonomy" id="2029884"/>
    <lineage>
        <taxon>Bacteria</taxon>
        <taxon>Pseudomonadati</taxon>
        <taxon>Pseudomonadota</taxon>
        <taxon>Alphaproteobacteria</taxon>
        <taxon>Sphingomonadales</taxon>
        <taxon>Sphingomonadaceae</taxon>
        <taxon>Novosphingobium</taxon>
    </lineage>
</organism>
<feature type="domain" description="HTH araC/xylS-type" evidence="5">
    <location>
        <begin position="283"/>
        <end position="372"/>
    </location>
</feature>
<feature type="transmembrane region" description="Helical" evidence="4">
    <location>
        <begin position="49"/>
        <end position="70"/>
    </location>
</feature>
<feature type="transmembrane region" description="Helical" evidence="4">
    <location>
        <begin position="107"/>
        <end position="131"/>
    </location>
</feature>
<keyword evidence="4" id="KW-0812">Transmembrane</keyword>
<keyword evidence="4" id="KW-1133">Transmembrane helix</keyword>
<accession>A0ABV6SAU2</accession>
<dbReference type="PANTHER" id="PTHR46796:SF6">
    <property type="entry name" value="ARAC SUBFAMILY"/>
    <property type="match status" value="1"/>
</dbReference>
<dbReference type="Proteomes" id="UP001589858">
    <property type="component" value="Unassembled WGS sequence"/>
</dbReference>